<name>A0A3M2M953_9ACTN</name>
<dbReference type="EMBL" id="RFFG01000010">
    <property type="protein sequence ID" value="RMI46137.1"/>
    <property type="molecule type" value="Genomic_DNA"/>
</dbReference>
<organism evidence="2 3">
    <name type="scientific">Actinomadura harenae</name>
    <dbReference type="NCBI Taxonomy" id="2483351"/>
    <lineage>
        <taxon>Bacteria</taxon>
        <taxon>Bacillati</taxon>
        <taxon>Actinomycetota</taxon>
        <taxon>Actinomycetes</taxon>
        <taxon>Streptosporangiales</taxon>
        <taxon>Thermomonosporaceae</taxon>
        <taxon>Actinomadura</taxon>
    </lineage>
</organism>
<evidence type="ECO:0000256" key="1">
    <source>
        <dbReference type="SAM" id="SignalP"/>
    </source>
</evidence>
<feature type="chain" id="PRO_5038676522" description="Secreted protein" evidence="1">
    <location>
        <begin position="28"/>
        <end position="140"/>
    </location>
</feature>
<keyword evidence="1" id="KW-0732">Signal</keyword>
<evidence type="ECO:0008006" key="4">
    <source>
        <dbReference type="Google" id="ProtNLM"/>
    </source>
</evidence>
<protein>
    <recommendedName>
        <fullName evidence="4">Secreted protein</fullName>
    </recommendedName>
</protein>
<dbReference type="AlphaFoldDB" id="A0A3M2M953"/>
<dbReference type="RefSeq" id="WP_122193659.1">
    <property type="nucleotide sequence ID" value="NZ_JBHSKC010000013.1"/>
</dbReference>
<evidence type="ECO:0000313" key="2">
    <source>
        <dbReference type="EMBL" id="RMI46137.1"/>
    </source>
</evidence>
<evidence type="ECO:0000313" key="3">
    <source>
        <dbReference type="Proteomes" id="UP000282674"/>
    </source>
</evidence>
<comment type="caution">
    <text evidence="2">The sequence shown here is derived from an EMBL/GenBank/DDBJ whole genome shotgun (WGS) entry which is preliminary data.</text>
</comment>
<feature type="signal peptide" evidence="1">
    <location>
        <begin position="1"/>
        <end position="27"/>
    </location>
</feature>
<reference evidence="2 3" key="1">
    <citation type="submission" date="2018-10" db="EMBL/GenBank/DDBJ databases">
        <title>Isolation from soil.</title>
        <authorList>
            <person name="Hu J."/>
        </authorList>
    </citation>
    <scope>NUCLEOTIDE SEQUENCE [LARGE SCALE GENOMIC DNA]</scope>
    <source>
        <strain evidence="2 3">NEAU-Ht49</strain>
    </source>
</reference>
<dbReference type="OrthoDB" id="3693320at2"/>
<dbReference type="Proteomes" id="UP000282674">
    <property type="component" value="Unassembled WGS sequence"/>
</dbReference>
<keyword evidence="3" id="KW-1185">Reference proteome</keyword>
<proteinExistence type="predicted"/>
<gene>
    <name evidence="2" type="ORF">EBO15_07905</name>
</gene>
<sequence>MRKLTRAMFGVVLAAPMTLGVTTAAHAEQAPGCSSTVQIGSTAYINISGQTFASVKQFKGCGKNYGYLYVWQGYRDTHSNWDACISIATVQSDGTRLLEDLSCPGKVVEAWSRGAATLDQCTVAVGWYPDVANAATDVRC</sequence>
<accession>A0A3M2M953</accession>